<comment type="caution">
    <text evidence="4">The sequence shown here is derived from an EMBL/GenBank/DDBJ whole genome shotgun (WGS) entry which is preliminary data.</text>
</comment>
<keyword evidence="5" id="KW-1185">Reference proteome</keyword>
<keyword evidence="2" id="KW-0067">ATP-binding</keyword>
<dbReference type="GO" id="GO:0004016">
    <property type="term" value="F:adenylate cyclase activity"/>
    <property type="evidence" value="ECO:0007669"/>
    <property type="project" value="TreeGrafter"/>
</dbReference>
<evidence type="ECO:0000259" key="3">
    <source>
        <dbReference type="PROSITE" id="PS50043"/>
    </source>
</evidence>
<dbReference type="GO" id="GO:0042802">
    <property type="term" value="F:identical protein binding"/>
    <property type="evidence" value="ECO:0007669"/>
    <property type="project" value="InterPro"/>
</dbReference>
<dbReference type="Pfam" id="PF07721">
    <property type="entry name" value="TPR_4"/>
    <property type="match status" value="3"/>
</dbReference>
<evidence type="ECO:0000256" key="1">
    <source>
        <dbReference type="ARBA" id="ARBA00022741"/>
    </source>
</evidence>
<dbReference type="GO" id="GO:0005524">
    <property type="term" value="F:ATP binding"/>
    <property type="evidence" value="ECO:0007669"/>
    <property type="project" value="UniProtKB-KW"/>
</dbReference>
<dbReference type="Pfam" id="PF13191">
    <property type="entry name" value="AAA_16"/>
    <property type="match status" value="1"/>
</dbReference>
<dbReference type="GO" id="GO:0006355">
    <property type="term" value="P:regulation of DNA-templated transcription"/>
    <property type="evidence" value="ECO:0007669"/>
    <property type="project" value="InterPro"/>
</dbReference>
<dbReference type="SUPFAM" id="SSF46894">
    <property type="entry name" value="C-terminal effector domain of the bipartite response regulators"/>
    <property type="match status" value="1"/>
</dbReference>
<sequence length="937" mass="100272">MRPVSPVFVGRQGETDRLRALARQAVAGHGVAVLVEGEPGIGKTSLLDRVAADCAGLGMRLLTGAAEDLEQQLPFSAIANCLGIGAATTDPELARVSGLLRGEQAFTQSLAAANHDFVITEAILDLFDEWFAQGPVALLLDDAQWADPQSLVVTHRLGRGIDQQPMLLVVATRSAPRAEAVDALERSLVARGGHVVELAPLPPSEVSTLAHDLLHADAGPRLRRLLATAGGNPMYVTELLAELSDEGALAERNGRVELVWNTDELAEGWVPPPLAEVILHRLACLPPGVRDVLQTAAVFGRTVDLTELSQVQGRPVAELAAVAASAVEAGVLTDTGTRLEFRQPLIREALAARVPPSARAALHRRAAQSLDAGGTGVERVAEHVMAGEDVDERTTQWLIGVADTLTARAPELAVELLQRALPTATRRQAGRLRLQLIRALLWRGEPAEAERLARDAVATGDDPACDGELRWLLAQTSYRRGHLRESLDVIQQALARPGLSEPERGRFHGFAAVCLFFLTRFDEARTAARQAVLAGEATGDARCRGIGDFALAMTMAMDGDLAQALAVNDRAIATLTEGVQPDLQVDPHTLRGMCLLELDRPAEAERALAAAIAGNRESGGAYLPMAHTLRARLLFLTGRWDDALVEIEAGADLPDLLGSAVRLRGMADLIAVHRGATVDPPTGPGASYPHHFSRWARALCVESQQGPAAAFELLCPAWEKAHGLEPRRLVYRVCADLARLAVATGDRDRARVLAREVDELVTPQAQPSLTATAQLCHGLADDDPDLLLAAAADYRAAGWPLYEGNAFENAAEVLARRDRPAQARQALDQALERYGALEATADADRAEARLRAVGVRRGVRGPRKRPKHGWEALTATEQRVAALVAAGMSNPEVAAQMFLSRRTVQSHVSSILGKLELNSRVELAVRAAERTAVRAGG</sequence>
<protein>
    <submittedName>
        <fullName evidence="4">LuxR family transcriptional regulator</fullName>
    </submittedName>
</protein>
<dbReference type="Pfam" id="PF00196">
    <property type="entry name" value="GerE"/>
    <property type="match status" value="1"/>
</dbReference>
<evidence type="ECO:0000313" key="4">
    <source>
        <dbReference type="EMBL" id="GIF89177.1"/>
    </source>
</evidence>
<accession>A0A8J3JQD0</accession>
<dbReference type="PROSITE" id="PS50043">
    <property type="entry name" value="HTH_LUXR_2"/>
    <property type="match status" value="1"/>
</dbReference>
<dbReference type="PROSITE" id="PS00622">
    <property type="entry name" value="HTH_LUXR_1"/>
    <property type="match status" value="1"/>
</dbReference>
<dbReference type="Gene3D" id="3.40.50.300">
    <property type="entry name" value="P-loop containing nucleotide triphosphate hydrolases"/>
    <property type="match status" value="1"/>
</dbReference>
<dbReference type="InterPro" id="IPR041664">
    <property type="entry name" value="AAA_16"/>
</dbReference>
<organism evidence="4 5">
    <name type="scientific">Catellatospora chokoriensis</name>
    <dbReference type="NCBI Taxonomy" id="310353"/>
    <lineage>
        <taxon>Bacteria</taxon>
        <taxon>Bacillati</taxon>
        <taxon>Actinomycetota</taxon>
        <taxon>Actinomycetes</taxon>
        <taxon>Micromonosporales</taxon>
        <taxon>Micromonosporaceae</taxon>
        <taxon>Catellatospora</taxon>
    </lineage>
</organism>
<name>A0A8J3JQD0_9ACTN</name>
<dbReference type="SUPFAM" id="SSF52540">
    <property type="entry name" value="P-loop containing nucleoside triphosphate hydrolases"/>
    <property type="match status" value="1"/>
</dbReference>
<dbReference type="SMART" id="SM00421">
    <property type="entry name" value="HTH_LUXR"/>
    <property type="match status" value="1"/>
</dbReference>
<dbReference type="PRINTS" id="PR00038">
    <property type="entry name" value="HTHLUXR"/>
</dbReference>
<dbReference type="EMBL" id="BONG01000013">
    <property type="protein sequence ID" value="GIF89177.1"/>
    <property type="molecule type" value="Genomic_DNA"/>
</dbReference>
<keyword evidence="1" id="KW-0547">Nucleotide-binding</keyword>
<dbReference type="Proteomes" id="UP000619293">
    <property type="component" value="Unassembled WGS sequence"/>
</dbReference>
<reference evidence="4 5" key="1">
    <citation type="submission" date="2021-01" db="EMBL/GenBank/DDBJ databases">
        <title>Whole genome shotgun sequence of Catellatospora chokoriensis NBRC 107358.</title>
        <authorList>
            <person name="Komaki H."/>
            <person name="Tamura T."/>
        </authorList>
    </citation>
    <scope>NUCLEOTIDE SEQUENCE [LARGE SCALE GENOMIC DNA]</scope>
    <source>
        <strain evidence="4 5">NBRC 107358</strain>
    </source>
</reference>
<dbReference type="InterPro" id="IPR011717">
    <property type="entry name" value="TPR-4"/>
</dbReference>
<dbReference type="InterPro" id="IPR027417">
    <property type="entry name" value="P-loop_NTPase"/>
</dbReference>
<dbReference type="InterPro" id="IPR000792">
    <property type="entry name" value="Tscrpt_reg_LuxR_C"/>
</dbReference>
<dbReference type="InterPro" id="IPR011990">
    <property type="entry name" value="TPR-like_helical_dom_sf"/>
</dbReference>
<dbReference type="InterPro" id="IPR016032">
    <property type="entry name" value="Sig_transdc_resp-reg_C-effctor"/>
</dbReference>
<proteinExistence type="predicted"/>
<gene>
    <name evidence="4" type="ORF">Cch02nite_26210</name>
</gene>
<evidence type="ECO:0000256" key="2">
    <source>
        <dbReference type="ARBA" id="ARBA00022840"/>
    </source>
</evidence>
<dbReference type="CDD" id="cd06170">
    <property type="entry name" value="LuxR_C_like"/>
    <property type="match status" value="1"/>
</dbReference>
<feature type="domain" description="HTH luxR-type" evidence="3">
    <location>
        <begin position="866"/>
        <end position="931"/>
    </location>
</feature>
<dbReference type="PANTHER" id="PTHR16305:SF35">
    <property type="entry name" value="TRANSCRIPTIONAL ACTIVATOR DOMAIN"/>
    <property type="match status" value="1"/>
</dbReference>
<dbReference type="PANTHER" id="PTHR16305">
    <property type="entry name" value="TESTICULAR SOLUBLE ADENYLYL CYCLASE"/>
    <property type="match status" value="1"/>
</dbReference>
<dbReference type="SUPFAM" id="SSF48452">
    <property type="entry name" value="TPR-like"/>
    <property type="match status" value="1"/>
</dbReference>
<dbReference type="InterPro" id="IPR036388">
    <property type="entry name" value="WH-like_DNA-bd_sf"/>
</dbReference>
<dbReference type="GO" id="GO:0003677">
    <property type="term" value="F:DNA binding"/>
    <property type="evidence" value="ECO:0007669"/>
    <property type="project" value="InterPro"/>
</dbReference>
<dbReference type="GO" id="GO:0005737">
    <property type="term" value="C:cytoplasm"/>
    <property type="evidence" value="ECO:0007669"/>
    <property type="project" value="TreeGrafter"/>
</dbReference>
<dbReference type="Gene3D" id="1.25.40.10">
    <property type="entry name" value="Tetratricopeptide repeat domain"/>
    <property type="match status" value="1"/>
</dbReference>
<dbReference type="AlphaFoldDB" id="A0A8J3JQD0"/>
<evidence type="ECO:0000313" key="5">
    <source>
        <dbReference type="Proteomes" id="UP000619293"/>
    </source>
</evidence>
<dbReference type="RefSeq" id="WP_191840591.1">
    <property type="nucleotide sequence ID" value="NZ_BAAALB010000011.1"/>
</dbReference>
<dbReference type="Gene3D" id="1.10.10.10">
    <property type="entry name" value="Winged helix-like DNA-binding domain superfamily/Winged helix DNA-binding domain"/>
    <property type="match status" value="1"/>
</dbReference>